<dbReference type="Pfam" id="PF11941">
    <property type="entry name" value="DUF3459"/>
    <property type="match status" value="1"/>
</dbReference>
<evidence type="ECO:0000256" key="8">
    <source>
        <dbReference type="ARBA" id="ARBA00023277"/>
    </source>
</evidence>
<gene>
    <name evidence="19" type="ORF">SAMN05216578_103141</name>
</gene>
<dbReference type="RefSeq" id="WP_090538003.1">
    <property type="nucleotide sequence ID" value="NZ_FOYD01000003.1"/>
</dbReference>
<evidence type="ECO:0000256" key="17">
    <source>
        <dbReference type="PIRSR" id="PIRSR006337-3"/>
    </source>
</evidence>
<dbReference type="InterPro" id="IPR013783">
    <property type="entry name" value="Ig-like_fold"/>
</dbReference>
<dbReference type="CDD" id="cd02853">
    <property type="entry name" value="E_set_MTHase_like_N"/>
    <property type="match status" value="1"/>
</dbReference>
<keyword evidence="6" id="KW-0963">Cytoplasm</keyword>
<dbReference type="STRING" id="1002526.SAMN05216578_103141"/>
<dbReference type="PANTHER" id="PTHR43651:SF11">
    <property type="entry name" value="MALTO-OLIGOSYLTREHALOSE TREHALOHYDROLASE"/>
    <property type="match status" value="1"/>
</dbReference>
<evidence type="ECO:0000256" key="3">
    <source>
        <dbReference type="ARBA" id="ARBA00008061"/>
    </source>
</evidence>
<name>A0A1I6B523_9GAMM</name>
<sequence>MRELTHLHGATLQPDGATCFSLWAPDARSVAVRLGDGSVHRMLHQDEGWYSVRVNCGAGTLYRFLIDDRLSVPDPASRYQPQGLEGPSCVVDPAAYPWQNSDWHGRPWHETVIYELHPAACGGFAGIRQQLAELRELGVTAIELMPVSQCPGRHNWGYDGVFPFAPQASLGTPDELRDMIDTAHGLGLMVFMDVVYNHFGPQGNYLGDYASAFFDPLSNTPWGAAIDFSRPEVANFFLENALMWLIDYRIDGLRLDAVHAIGDDNFLRDLARRIRESVPDNRQVHLMLENENNQASLLEAGYDAQWNDDGHHALHVLMTGEQESYYSDFARDTTIKLARCLREGFIYQGEVSRSGKSRGEPSGHLPPTAFILFLQNHDQIGNRALGERLVSLADHRAVRAALGLVLLCPMIPLLFMGEEWGCEQPFLFFTDHPPELGEAVREGRRREFADFSAFNDEAARQRIPDPNDPATFLASVPNREAANPTLVDDWRAYYRTLLQLRRAHIIPRLPGSESDGARILGEKAISACWRLGDGSRLRIDLNLSEHPVTVSAPEPGSTVIHDDRASLSKDAALLPGFSSRAVLDPAT</sequence>
<feature type="site" description="Transition state stabilizer" evidence="17">
    <location>
        <position position="378"/>
    </location>
</feature>
<dbReference type="GO" id="GO:0033942">
    <property type="term" value="F:4-alpha-D-(1-&gt;4)-alpha-D-glucanotrehalose trehalohydrolase activity"/>
    <property type="evidence" value="ECO:0007669"/>
    <property type="project" value="UniProtKB-EC"/>
</dbReference>
<evidence type="ECO:0000256" key="12">
    <source>
        <dbReference type="ARBA" id="ARBA00034013"/>
    </source>
</evidence>
<dbReference type="InterPro" id="IPR044901">
    <property type="entry name" value="Trehalose_TreZ_E-set_sf"/>
</dbReference>
<organism evidence="19 20">
    <name type="scientific">Halopseudomonas formosensis</name>
    <dbReference type="NCBI Taxonomy" id="1002526"/>
    <lineage>
        <taxon>Bacteria</taxon>
        <taxon>Pseudomonadati</taxon>
        <taxon>Pseudomonadota</taxon>
        <taxon>Gammaproteobacteria</taxon>
        <taxon>Pseudomonadales</taxon>
        <taxon>Pseudomonadaceae</taxon>
        <taxon>Halopseudomonas</taxon>
    </lineage>
</organism>
<evidence type="ECO:0000259" key="18">
    <source>
        <dbReference type="SMART" id="SM00642"/>
    </source>
</evidence>
<dbReference type="Gene3D" id="3.20.20.80">
    <property type="entry name" value="Glycosidases"/>
    <property type="match status" value="1"/>
</dbReference>
<evidence type="ECO:0000256" key="16">
    <source>
        <dbReference type="PIRSR" id="PIRSR006337-2"/>
    </source>
</evidence>
<dbReference type="UniPathway" id="UPA00299"/>
<evidence type="ECO:0000256" key="2">
    <source>
        <dbReference type="ARBA" id="ARBA00005199"/>
    </source>
</evidence>
<feature type="binding site" evidence="16">
    <location>
        <begin position="377"/>
        <end position="382"/>
    </location>
    <ligand>
        <name>substrate</name>
    </ligand>
</feature>
<evidence type="ECO:0000256" key="15">
    <source>
        <dbReference type="PIRSR" id="PIRSR006337-1"/>
    </source>
</evidence>
<proteinExistence type="inferred from homology"/>
<evidence type="ECO:0000256" key="7">
    <source>
        <dbReference type="ARBA" id="ARBA00022801"/>
    </source>
</evidence>
<evidence type="ECO:0000313" key="20">
    <source>
        <dbReference type="Proteomes" id="UP000242815"/>
    </source>
</evidence>
<comment type="pathway">
    <text evidence="2 14">Glycan biosynthesis; trehalose biosynthesis.</text>
</comment>
<dbReference type="NCBIfam" id="TIGR02402">
    <property type="entry name" value="trehalose_TreZ"/>
    <property type="match status" value="1"/>
</dbReference>
<feature type="binding site" evidence="16">
    <location>
        <begin position="308"/>
        <end position="312"/>
    </location>
    <ligand>
        <name>substrate</name>
    </ligand>
</feature>
<dbReference type="SMART" id="SM00642">
    <property type="entry name" value="Aamy"/>
    <property type="match status" value="1"/>
</dbReference>
<dbReference type="InterPro" id="IPR014756">
    <property type="entry name" value="Ig_E-set"/>
</dbReference>
<feature type="binding site" evidence="16">
    <location>
        <begin position="254"/>
        <end position="259"/>
    </location>
    <ligand>
        <name>substrate</name>
    </ligand>
</feature>
<evidence type="ECO:0000313" key="19">
    <source>
        <dbReference type="EMBL" id="SFQ76025.1"/>
    </source>
</evidence>
<dbReference type="GO" id="GO:0005992">
    <property type="term" value="P:trehalose biosynthetic process"/>
    <property type="evidence" value="ECO:0007669"/>
    <property type="project" value="UniProtKB-UniRule"/>
</dbReference>
<dbReference type="InterPro" id="IPR012768">
    <property type="entry name" value="Trehalose_TreZ"/>
</dbReference>
<feature type="active site" description="Proton donor" evidence="15">
    <location>
        <position position="289"/>
    </location>
</feature>
<evidence type="ECO:0000256" key="13">
    <source>
        <dbReference type="NCBIfam" id="TIGR02402"/>
    </source>
</evidence>
<evidence type="ECO:0000256" key="5">
    <source>
        <dbReference type="ARBA" id="ARBA00015938"/>
    </source>
</evidence>
<comment type="catalytic activity">
    <reaction evidence="12 14">
        <text>hydrolysis of (1-&gt;4)-alpha-D-glucosidic linkage in 4-alpha-D-[(1-&gt;4)-alpha-D-glucanosyl]n trehalose to yield trehalose and (1-&gt;4)-alpha-D-glucan.</text>
        <dbReference type="EC" id="3.2.1.141"/>
    </reaction>
</comment>
<dbReference type="PANTHER" id="PTHR43651">
    <property type="entry name" value="1,4-ALPHA-GLUCAN-BRANCHING ENZYME"/>
    <property type="match status" value="1"/>
</dbReference>
<dbReference type="InterPro" id="IPR017853">
    <property type="entry name" value="GH"/>
</dbReference>
<protein>
    <recommendedName>
        <fullName evidence="5 13">Malto-oligosyltrehalose trehalohydrolase</fullName>
        <shortName evidence="14">MTHase</shortName>
        <ecNumber evidence="4 13">3.2.1.141</ecNumber>
    </recommendedName>
    <alternativeName>
        <fullName evidence="11 14">4-alpha-D-((1-&gt;4)-alpha-D-glucano)trehalose trehalohydrolase</fullName>
    </alternativeName>
    <alternativeName>
        <fullName evidence="10 14">Maltooligosyl trehalose trehalohydrolase</fullName>
    </alternativeName>
</protein>
<evidence type="ECO:0000256" key="14">
    <source>
        <dbReference type="PIRNR" id="PIRNR006337"/>
    </source>
</evidence>
<feature type="active site" description="Nucleophile" evidence="15">
    <location>
        <position position="256"/>
    </location>
</feature>
<dbReference type="EC" id="3.2.1.141" evidence="4 13"/>
<evidence type="ECO:0000256" key="6">
    <source>
        <dbReference type="ARBA" id="ARBA00022490"/>
    </source>
</evidence>
<dbReference type="AlphaFoldDB" id="A0A1I6B523"/>
<dbReference type="CDD" id="cd11325">
    <property type="entry name" value="AmyAc_GTHase"/>
    <property type="match status" value="1"/>
</dbReference>
<accession>A0A1I6B523</accession>
<evidence type="ECO:0000256" key="4">
    <source>
        <dbReference type="ARBA" id="ARBA00012268"/>
    </source>
</evidence>
<keyword evidence="8" id="KW-0119">Carbohydrate metabolism</keyword>
<dbReference type="InterPro" id="IPR022567">
    <property type="entry name" value="DUF3459"/>
</dbReference>
<keyword evidence="9 14" id="KW-0326">Glycosidase</keyword>
<dbReference type="Pfam" id="PF00128">
    <property type="entry name" value="Alpha-amylase"/>
    <property type="match status" value="1"/>
</dbReference>
<dbReference type="SUPFAM" id="SSF51445">
    <property type="entry name" value="(Trans)glycosidases"/>
    <property type="match status" value="1"/>
</dbReference>
<comment type="subcellular location">
    <subcellularLocation>
        <location evidence="1 15">Cytoplasm</location>
    </subcellularLocation>
</comment>
<dbReference type="Gene3D" id="1.10.10.760">
    <property type="entry name" value="E-set domains of sugar-utilizing enzymes"/>
    <property type="match status" value="1"/>
</dbReference>
<dbReference type="Proteomes" id="UP000242815">
    <property type="component" value="Unassembled WGS sequence"/>
</dbReference>
<dbReference type="Gene3D" id="2.60.40.10">
    <property type="entry name" value="Immunoglobulins"/>
    <property type="match status" value="1"/>
</dbReference>
<dbReference type="SUPFAM" id="SSF81296">
    <property type="entry name" value="E set domains"/>
    <property type="match status" value="1"/>
</dbReference>
<evidence type="ECO:0000256" key="10">
    <source>
        <dbReference type="ARBA" id="ARBA00032057"/>
    </source>
</evidence>
<evidence type="ECO:0000256" key="1">
    <source>
        <dbReference type="ARBA" id="ARBA00004496"/>
    </source>
</evidence>
<dbReference type="GO" id="GO:0005737">
    <property type="term" value="C:cytoplasm"/>
    <property type="evidence" value="ECO:0007669"/>
    <property type="project" value="UniProtKB-SubCell"/>
</dbReference>
<evidence type="ECO:0000256" key="9">
    <source>
        <dbReference type="ARBA" id="ARBA00023295"/>
    </source>
</evidence>
<dbReference type="OrthoDB" id="9800174at2"/>
<keyword evidence="7 14" id="KW-0378">Hydrolase</keyword>
<dbReference type="InterPro" id="IPR006047">
    <property type="entry name" value="GH13_cat_dom"/>
</dbReference>
<reference evidence="19 20" key="1">
    <citation type="submission" date="2016-10" db="EMBL/GenBank/DDBJ databases">
        <authorList>
            <person name="de Groot N.N."/>
        </authorList>
    </citation>
    <scope>NUCLEOTIDE SEQUENCE [LARGE SCALE GENOMIC DNA]</scope>
    <source>
        <strain evidence="19 20">JCM 18415</strain>
    </source>
</reference>
<feature type="domain" description="Glycosyl hydrolase family 13 catalytic" evidence="18">
    <location>
        <begin position="111"/>
        <end position="501"/>
    </location>
</feature>
<dbReference type="EMBL" id="FOYD01000003">
    <property type="protein sequence ID" value="SFQ76025.1"/>
    <property type="molecule type" value="Genomic_DNA"/>
</dbReference>
<comment type="similarity">
    <text evidence="3 14">Belongs to the glycosyl hydrolase 13 family.</text>
</comment>
<evidence type="ECO:0000256" key="11">
    <source>
        <dbReference type="ARBA" id="ARBA00033284"/>
    </source>
</evidence>
<dbReference type="PIRSF" id="PIRSF006337">
    <property type="entry name" value="Trehalose_TreZ"/>
    <property type="match status" value="1"/>
</dbReference>